<proteinExistence type="predicted"/>
<sequence>MISPKLLIHNNGRLHAYRGLNQIAYRFGGRVRVCEVKQVFGPIYRRISHDFFECIDRFVPYRGQSLKKGPFYEP</sequence>
<protein>
    <submittedName>
        <fullName evidence="1">Uncharacterized protein</fullName>
    </submittedName>
</protein>
<dbReference type="EMBL" id="LAZR01033266">
    <property type="protein sequence ID" value="KKL48589.1"/>
    <property type="molecule type" value="Genomic_DNA"/>
</dbReference>
<gene>
    <name evidence="1" type="ORF">LCGC14_2324000</name>
</gene>
<accession>A0A0F9CHI5</accession>
<reference evidence="1" key="1">
    <citation type="journal article" date="2015" name="Nature">
        <title>Complex archaea that bridge the gap between prokaryotes and eukaryotes.</title>
        <authorList>
            <person name="Spang A."/>
            <person name="Saw J.H."/>
            <person name="Jorgensen S.L."/>
            <person name="Zaremba-Niedzwiedzka K."/>
            <person name="Martijn J."/>
            <person name="Lind A.E."/>
            <person name="van Eijk R."/>
            <person name="Schleper C."/>
            <person name="Guy L."/>
            <person name="Ettema T.J."/>
        </authorList>
    </citation>
    <scope>NUCLEOTIDE SEQUENCE</scope>
</reference>
<name>A0A0F9CHI5_9ZZZZ</name>
<comment type="caution">
    <text evidence="1">The sequence shown here is derived from an EMBL/GenBank/DDBJ whole genome shotgun (WGS) entry which is preliminary data.</text>
</comment>
<evidence type="ECO:0000313" key="1">
    <source>
        <dbReference type="EMBL" id="KKL48589.1"/>
    </source>
</evidence>
<dbReference type="AlphaFoldDB" id="A0A0F9CHI5"/>
<organism evidence="1">
    <name type="scientific">marine sediment metagenome</name>
    <dbReference type="NCBI Taxonomy" id="412755"/>
    <lineage>
        <taxon>unclassified sequences</taxon>
        <taxon>metagenomes</taxon>
        <taxon>ecological metagenomes</taxon>
    </lineage>
</organism>